<dbReference type="CDD" id="cd03888">
    <property type="entry name" value="M20_PepV"/>
    <property type="match status" value="1"/>
</dbReference>
<dbReference type="SUPFAM" id="SSF55031">
    <property type="entry name" value="Bacterial exopeptidase dimerisation domain"/>
    <property type="match status" value="1"/>
</dbReference>
<evidence type="ECO:0000256" key="7">
    <source>
        <dbReference type="ARBA" id="ARBA00022997"/>
    </source>
</evidence>
<keyword evidence="5 9" id="KW-0378">Hydrolase</keyword>
<accession>A0ABY7WTC1</accession>
<dbReference type="GO" id="GO:0016805">
    <property type="term" value="F:dipeptidase activity"/>
    <property type="evidence" value="ECO:0007669"/>
    <property type="project" value="UniProtKB-KW"/>
</dbReference>
<keyword evidence="6" id="KW-0862">Zinc</keyword>
<comment type="cofactor">
    <cofactor evidence="1">
        <name>Zn(2+)</name>
        <dbReference type="ChEBI" id="CHEBI:29105"/>
    </cofactor>
</comment>
<dbReference type="PANTHER" id="PTHR43808">
    <property type="entry name" value="ACETYLORNITHINE DEACETYLASE"/>
    <property type="match status" value="1"/>
</dbReference>
<evidence type="ECO:0000256" key="1">
    <source>
        <dbReference type="ARBA" id="ARBA00001947"/>
    </source>
</evidence>
<keyword evidence="10" id="KW-1185">Reference proteome</keyword>
<dbReference type="SUPFAM" id="SSF53187">
    <property type="entry name" value="Zn-dependent exopeptidases"/>
    <property type="match status" value="1"/>
</dbReference>
<evidence type="ECO:0000313" key="9">
    <source>
        <dbReference type="EMBL" id="WDF83418.1"/>
    </source>
</evidence>
<keyword evidence="3" id="KW-0645">Protease</keyword>
<dbReference type="Gene3D" id="3.30.70.360">
    <property type="match status" value="2"/>
</dbReference>
<keyword evidence="8" id="KW-0482">Metalloprotease</keyword>
<keyword evidence="4" id="KW-0479">Metal-binding</keyword>
<evidence type="ECO:0000256" key="2">
    <source>
        <dbReference type="ARBA" id="ARBA00006247"/>
    </source>
</evidence>
<dbReference type="EMBL" id="CP117884">
    <property type="protein sequence ID" value="WDF83418.1"/>
    <property type="molecule type" value="Genomic_DNA"/>
</dbReference>
<evidence type="ECO:0000256" key="3">
    <source>
        <dbReference type="ARBA" id="ARBA00022670"/>
    </source>
</evidence>
<name>A0ABY7WTC1_9LACO</name>
<dbReference type="PROSITE" id="PS00759">
    <property type="entry name" value="ARGE_DAPE_CPG2_2"/>
    <property type="match status" value="1"/>
</dbReference>
<dbReference type="NCBIfam" id="TIGR01887">
    <property type="entry name" value="dipeptidaselike"/>
    <property type="match status" value="1"/>
</dbReference>
<dbReference type="Proteomes" id="UP001220377">
    <property type="component" value="Chromosome"/>
</dbReference>
<protein>
    <submittedName>
        <fullName evidence="9">Dipeptidase PepV</fullName>
        <ecNumber evidence="9">3.4.13.-</ecNumber>
    </submittedName>
</protein>
<gene>
    <name evidence="9" type="primary">pepV</name>
    <name evidence="9" type="ORF">PQ472_04025</name>
</gene>
<dbReference type="PANTHER" id="PTHR43808:SF31">
    <property type="entry name" value="N-ACETYL-L-CITRULLINE DEACETYLASE"/>
    <property type="match status" value="1"/>
</dbReference>
<dbReference type="InterPro" id="IPR010964">
    <property type="entry name" value="M20A_pepV-rel"/>
</dbReference>
<organism evidence="9 10">
    <name type="scientific">Lacticaseibacillus pabuli</name>
    <dbReference type="NCBI Taxonomy" id="3025672"/>
    <lineage>
        <taxon>Bacteria</taxon>
        <taxon>Bacillati</taxon>
        <taxon>Bacillota</taxon>
        <taxon>Bacilli</taxon>
        <taxon>Lactobacillales</taxon>
        <taxon>Lactobacillaceae</taxon>
        <taxon>Lacticaseibacillus</taxon>
    </lineage>
</organism>
<sequence>MTYDFDTAAKNYEQDMVRDLEALIRVDSERDVEHATPDMPLGPGPAEGIKTALGLAERDGFTTKNVANVAGRIEFGQGDDLIGMLSHVDVVPAGEGWDTNAFEPVIKDGKIYGRGSADDKGPLVAAYYALRILRDLKVPLSKRIHLILGSDEESEWVGINRYMETEEMPKVGFSPDAEYPIINGEKGIASFKVVQKKVAASPSKVTLTSFTAGIRPNMVPVSAKATLTGTLPEDFTDTLDAFLQTNKGITAEIEIGAHETELTMRGRGAHAAMPEIGLNAATYLAAFLKSAGIDLDPAGRAYIDAIVRLLHKDTVGAPTGIEYADKKMGALSSTADIFKFAQDGEQSILINVRYPQGTDADSIRDQLETAFGPDQYDVTIDGHAQGPHYVSDSDPLVQTLLQTFTDHTGLPGHEVIIGGGTYGRILERGVAFGAQMPDAPDIMHLPNEYIKIEDVVRSASIYADALYRLAK</sequence>
<reference evidence="9 10" key="1">
    <citation type="submission" date="2023-02" db="EMBL/GenBank/DDBJ databases">
        <title>Genome sequence of Lacticaseibacillus sp. KACC 23028.</title>
        <authorList>
            <person name="Kim S."/>
            <person name="Heo J."/>
            <person name="Kwon S.-W."/>
        </authorList>
    </citation>
    <scope>NUCLEOTIDE SEQUENCE [LARGE SCALE GENOMIC DNA]</scope>
    <source>
        <strain evidence="9 10">KACC 23028</strain>
    </source>
</reference>
<proteinExistence type="inferred from homology"/>
<dbReference type="InterPro" id="IPR036264">
    <property type="entry name" value="Bact_exopeptidase_dim_dom"/>
</dbReference>
<evidence type="ECO:0000256" key="5">
    <source>
        <dbReference type="ARBA" id="ARBA00022801"/>
    </source>
</evidence>
<dbReference type="Pfam" id="PF01546">
    <property type="entry name" value="Peptidase_M20"/>
    <property type="match status" value="1"/>
</dbReference>
<dbReference type="Gene3D" id="3.40.630.10">
    <property type="entry name" value="Zn peptidases"/>
    <property type="match status" value="1"/>
</dbReference>
<dbReference type="NCBIfam" id="NF005591">
    <property type="entry name" value="PRK07318.1"/>
    <property type="match status" value="1"/>
</dbReference>
<dbReference type="InterPro" id="IPR050072">
    <property type="entry name" value="Peptidase_M20A"/>
</dbReference>
<evidence type="ECO:0000256" key="8">
    <source>
        <dbReference type="ARBA" id="ARBA00023049"/>
    </source>
</evidence>
<dbReference type="InterPro" id="IPR001261">
    <property type="entry name" value="ArgE/DapE_CS"/>
</dbReference>
<dbReference type="InterPro" id="IPR002933">
    <property type="entry name" value="Peptidase_M20"/>
</dbReference>
<dbReference type="EC" id="3.4.13.-" evidence="9"/>
<dbReference type="RefSeq" id="WP_274261576.1">
    <property type="nucleotide sequence ID" value="NZ_CP117884.1"/>
</dbReference>
<comment type="similarity">
    <text evidence="2">Belongs to the peptidase M20A family.</text>
</comment>
<evidence type="ECO:0000256" key="6">
    <source>
        <dbReference type="ARBA" id="ARBA00022833"/>
    </source>
</evidence>
<keyword evidence="7 9" id="KW-0224">Dipeptidase</keyword>
<dbReference type="PROSITE" id="PS00758">
    <property type="entry name" value="ARGE_DAPE_CPG2_1"/>
    <property type="match status" value="1"/>
</dbReference>
<evidence type="ECO:0000313" key="10">
    <source>
        <dbReference type="Proteomes" id="UP001220377"/>
    </source>
</evidence>
<evidence type="ECO:0000256" key="4">
    <source>
        <dbReference type="ARBA" id="ARBA00022723"/>
    </source>
</evidence>